<sequence>MTANLHQQTVRLGNIKWPCPVRPCSSASSSSVQSAKGIECKGIECARSRFMRLAGVVHIFAYQSISAHSLPLISVLRAKHSSGNIGQQQAAVKLGQLFTRPGQAYGRFLAYSGSLRPLQNPHLRRISALCAATP</sequence>
<proteinExistence type="predicted"/>
<dbReference type="EMBL" id="AGAY01000036">
    <property type="protein sequence ID" value="EGY52765.1"/>
    <property type="molecule type" value="Genomic_DNA"/>
</dbReference>
<dbReference type="HOGENOM" id="CLU_1893973_0_0_4"/>
<protein>
    <submittedName>
        <fullName evidence="1">Uncharacterized protein</fullName>
    </submittedName>
</protein>
<comment type="caution">
    <text evidence="1">The sequence shown here is derived from an EMBL/GenBank/DDBJ whole genome shotgun (WGS) entry which is preliminary data.</text>
</comment>
<name>G4CHC5_9NEIS</name>
<dbReference type="PATRIC" id="fig|1032488.3.peg.950"/>
<organism evidence="1 2">
    <name type="scientific">Neisseria shayeganii 871</name>
    <dbReference type="NCBI Taxonomy" id="1032488"/>
    <lineage>
        <taxon>Bacteria</taxon>
        <taxon>Pseudomonadati</taxon>
        <taxon>Pseudomonadota</taxon>
        <taxon>Betaproteobacteria</taxon>
        <taxon>Neisseriales</taxon>
        <taxon>Neisseriaceae</taxon>
        <taxon>Neisseria</taxon>
    </lineage>
</organism>
<accession>G4CHC5</accession>
<dbReference type="AlphaFoldDB" id="G4CHC5"/>
<reference evidence="1 2" key="1">
    <citation type="submission" date="2011-05" db="EMBL/GenBank/DDBJ databases">
        <authorList>
            <person name="Muzny D."/>
            <person name="Qin X."/>
            <person name="Deng J."/>
            <person name="Jiang H."/>
            <person name="Liu Y."/>
            <person name="Qu J."/>
            <person name="Song X.-Z."/>
            <person name="Zhang L."/>
            <person name="Thornton R."/>
            <person name="Coyle M."/>
            <person name="Francisco L."/>
            <person name="Jackson L."/>
            <person name="Javaid M."/>
            <person name="Korchina V."/>
            <person name="Kovar C."/>
            <person name="Mata R."/>
            <person name="Mathew T."/>
            <person name="Ngo R."/>
            <person name="Nguyen L."/>
            <person name="Nguyen N."/>
            <person name="Okwuonu G."/>
            <person name="Ongeri F."/>
            <person name="Pham C."/>
            <person name="Simmons D."/>
            <person name="Wilczek-Boney K."/>
            <person name="Hale W."/>
            <person name="Jakkamsetti A."/>
            <person name="Pham P."/>
            <person name="Ruth R."/>
            <person name="San Lucas F."/>
            <person name="Warren J."/>
            <person name="Zhang J."/>
            <person name="Zhao Z."/>
            <person name="Zhou C."/>
            <person name="Zhu D."/>
            <person name="Lee S."/>
            <person name="Bess C."/>
            <person name="Blankenburg K."/>
            <person name="Forbes L."/>
            <person name="Fu Q."/>
            <person name="Gubbala S."/>
            <person name="Hirani K."/>
            <person name="Jayaseelan J.C."/>
            <person name="Lara F."/>
            <person name="Munidasa M."/>
            <person name="Palculict T."/>
            <person name="Patil S."/>
            <person name="Pu L.-L."/>
            <person name="Saada N."/>
            <person name="Tang L."/>
            <person name="Weissenberger G."/>
            <person name="Zhu Y."/>
            <person name="Hemphill L."/>
            <person name="Shang Y."/>
            <person name="Youmans B."/>
            <person name="Ayvaz T."/>
            <person name="Ross M."/>
            <person name="Santibanez J."/>
            <person name="Aqrawi P."/>
            <person name="Gross S."/>
            <person name="Joshi V."/>
            <person name="Fowler G."/>
            <person name="Nazareth L."/>
            <person name="Reid J."/>
            <person name="Worley K."/>
            <person name="Petrosino J."/>
            <person name="Highlander S."/>
            <person name="Gibbs R."/>
        </authorList>
    </citation>
    <scope>NUCLEOTIDE SEQUENCE [LARGE SCALE GENOMIC DNA]</scope>
    <source>
        <strain evidence="1 2">871</strain>
    </source>
</reference>
<evidence type="ECO:0000313" key="1">
    <source>
        <dbReference type="EMBL" id="EGY52765.1"/>
    </source>
</evidence>
<dbReference type="Proteomes" id="UP000003019">
    <property type="component" value="Unassembled WGS sequence"/>
</dbReference>
<keyword evidence="2" id="KW-1185">Reference proteome</keyword>
<gene>
    <name evidence="1" type="ORF">HMPREF9371_1014</name>
</gene>
<evidence type="ECO:0000313" key="2">
    <source>
        <dbReference type="Proteomes" id="UP000003019"/>
    </source>
</evidence>